<proteinExistence type="predicted"/>
<evidence type="ECO:0000313" key="1">
    <source>
        <dbReference type="EMBL" id="KAG8550510.1"/>
    </source>
</evidence>
<accession>A0AAV6ZQ70</accession>
<protein>
    <submittedName>
        <fullName evidence="1">Uncharacterized protein</fullName>
    </submittedName>
</protein>
<comment type="caution">
    <text evidence="1">The sequence shown here is derived from an EMBL/GenBank/DDBJ whole genome shotgun (WGS) entry which is preliminary data.</text>
</comment>
<gene>
    <name evidence="1" type="ORF">GDO81_024742</name>
</gene>
<dbReference type="EMBL" id="WNYA01000046">
    <property type="protein sequence ID" value="KAG8550510.1"/>
    <property type="molecule type" value="Genomic_DNA"/>
</dbReference>
<dbReference type="Proteomes" id="UP000824782">
    <property type="component" value="Unassembled WGS sequence"/>
</dbReference>
<name>A0AAV6ZQ70_ENGPU</name>
<organism evidence="1 2">
    <name type="scientific">Engystomops pustulosus</name>
    <name type="common">Tungara frog</name>
    <name type="synonym">Physalaemus pustulosus</name>
    <dbReference type="NCBI Taxonomy" id="76066"/>
    <lineage>
        <taxon>Eukaryota</taxon>
        <taxon>Metazoa</taxon>
        <taxon>Chordata</taxon>
        <taxon>Craniata</taxon>
        <taxon>Vertebrata</taxon>
        <taxon>Euteleostomi</taxon>
        <taxon>Amphibia</taxon>
        <taxon>Batrachia</taxon>
        <taxon>Anura</taxon>
        <taxon>Neobatrachia</taxon>
        <taxon>Hyloidea</taxon>
        <taxon>Leptodactylidae</taxon>
        <taxon>Leiuperinae</taxon>
        <taxon>Engystomops</taxon>
    </lineage>
</organism>
<evidence type="ECO:0000313" key="2">
    <source>
        <dbReference type="Proteomes" id="UP000824782"/>
    </source>
</evidence>
<sequence length="85" mass="9783">MQQISGMPLHLYGLPKDYNQGSYSLRQALHKDLQRSLTPGLPSKTSLTLRVYRIQYAWTLLDVSWRPTRISDRKSPARLHGTAVF</sequence>
<keyword evidence="2" id="KW-1185">Reference proteome</keyword>
<dbReference type="AlphaFoldDB" id="A0AAV6ZQ70"/>
<reference evidence="1" key="1">
    <citation type="thesis" date="2020" institute="ProQuest LLC" country="789 East Eisenhower Parkway, Ann Arbor, MI, USA">
        <title>Comparative Genomics and Chromosome Evolution.</title>
        <authorList>
            <person name="Mudd A.B."/>
        </authorList>
    </citation>
    <scope>NUCLEOTIDE SEQUENCE</scope>
    <source>
        <strain evidence="1">237g6f4</strain>
        <tissue evidence="1">Blood</tissue>
    </source>
</reference>